<gene>
    <name evidence="2" type="ORF">WFZ86_05275</name>
</gene>
<proteinExistence type="predicted"/>
<feature type="transmembrane region" description="Helical" evidence="1">
    <location>
        <begin position="6"/>
        <end position="23"/>
    </location>
</feature>
<comment type="caution">
    <text evidence="2">The sequence shown here is derived from an EMBL/GenBank/DDBJ whole genome shotgun (WGS) entry which is preliminary data.</text>
</comment>
<keyword evidence="1" id="KW-0472">Membrane</keyword>
<evidence type="ECO:0000256" key="1">
    <source>
        <dbReference type="SAM" id="Phobius"/>
    </source>
</evidence>
<protein>
    <submittedName>
        <fullName evidence="2">Uncharacterized protein</fullName>
    </submittedName>
</protein>
<reference evidence="2 3" key="1">
    <citation type="submission" date="2024-03" db="EMBL/GenBank/DDBJ databases">
        <title>Two novel species of the genus Flavobacterium exhibiting potentially degradation of complex polysaccharides.</title>
        <authorList>
            <person name="Lian X."/>
        </authorList>
    </citation>
    <scope>NUCLEOTIDE SEQUENCE [LARGE SCALE GENOMIC DNA]</scope>
    <source>
        <strain evidence="2 3">N6</strain>
    </source>
</reference>
<keyword evidence="3" id="KW-1185">Reference proteome</keyword>
<evidence type="ECO:0000313" key="2">
    <source>
        <dbReference type="EMBL" id="MEM0575901.1"/>
    </source>
</evidence>
<name>A0ABU9NNG7_9FLAO</name>
<keyword evidence="1" id="KW-1133">Transmembrane helix</keyword>
<organism evidence="2 3">
    <name type="scientific">Flavobacterium polysaccharolyticum</name>
    <dbReference type="NCBI Taxonomy" id="3133148"/>
    <lineage>
        <taxon>Bacteria</taxon>
        <taxon>Pseudomonadati</taxon>
        <taxon>Bacteroidota</taxon>
        <taxon>Flavobacteriia</taxon>
        <taxon>Flavobacteriales</taxon>
        <taxon>Flavobacteriaceae</taxon>
        <taxon>Flavobacterium</taxon>
    </lineage>
</organism>
<dbReference type="EMBL" id="JBCGDP010000004">
    <property type="protein sequence ID" value="MEM0575901.1"/>
    <property type="molecule type" value="Genomic_DNA"/>
</dbReference>
<dbReference type="RefSeq" id="WP_342690968.1">
    <property type="nucleotide sequence ID" value="NZ_JBCGDP010000004.1"/>
</dbReference>
<evidence type="ECO:0000313" key="3">
    <source>
        <dbReference type="Proteomes" id="UP001468798"/>
    </source>
</evidence>
<keyword evidence="1" id="KW-0812">Transmembrane</keyword>
<dbReference type="Proteomes" id="UP001468798">
    <property type="component" value="Unassembled WGS sequence"/>
</dbReference>
<sequence>MKNLKTIMFSLLISIGLISFSSFNNRTKPKTPRFIEVTVVNYIIFHGFDASNKEIEEYVKDQTAKKKNDFCG</sequence>
<accession>A0ABU9NNG7</accession>